<evidence type="ECO:0000256" key="7">
    <source>
        <dbReference type="ARBA" id="ARBA00022692"/>
    </source>
</evidence>
<dbReference type="InterPro" id="IPR036890">
    <property type="entry name" value="HATPase_C_sf"/>
</dbReference>
<proteinExistence type="predicted"/>
<keyword evidence="14" id="KW-0175">Coiled coil</keyword>
<gene>
    <name evidence="17" type="ORF">AAQM_0412</name>
</gene>
<feature type="domain" description="Histidine kinase" evidence="16">
    <location>
        <begin position="304"/>
        <end position="519"/>
    </location>
</feature>
<organism evidence="17 18">
    <name type="scientific">Arcobacter aquimarinus</name>
    <dbReference type="NCBI Taxonomy" id="1315211"/>
    <lineage>
        <taxon>Bacteria</taxon>
        <taxon>Pseudomonadati</taxon>
        <taxon>Campylobacterota</taxon>
        <taxon>Epsilonproteobacteria</taxon>
        <taxon>Campylobacterales</taxon>
        <taxon>Arcobacteraceae</taxon>
        <taxon>Arcobacter</taxon>
    </lineage>
</organism>
<evidence type="ECO:0000259" key="16">
    <source>
        <dbReference type="PROSITE" id="PS50109"/>
    </source>
</evidence>
<dbReference type="Pfam" id="PF08269">
    <property type="entry name" value="dCache_2"/>
    <property type="match status" value="1"/>
</dbReference>
<dbReference type="SMART" id="SM00387">
    <property type="entry name" value="HATPase_c"/>
    <property type="match status" value="1"/>
</dbReference>
<dbReference type="GO" id="GO:0000155">
    <property type="term" value="F:phosphorelay sensor kinase activity"/>
    <property type="evidence" value="ECO:0007669"/>
    <property type="project" value="InterPro"/>
</dbReference>
<dbReference type="AlphaFoldDB" id="A0AAE7B368"/>
<dbReference type="PRINTS" id="PR00344">
    <property type="entry name" value="BCTRLSENSOR"/>
</dbReference>
<feature type="transmembrane region" description="Helical" evidence="15">
    <location>
        <begin position="12"/>
        <end position="33"/>
    </location>
</feature>
<dbReference type="Gene3D" id="3.30.450.20">
    <property type="entry name" value="PAS domain"/>
    <property type="match status" value="1"/>
</dbReference>
<dbReference type="GO" id="GO:0005886">
    <property type="term" value="C:plasma membrane"/>
    <property type="evidence" value="ECO:0007669"/>
    <property type="project" value="UniProtKB-SubCell"/>
</dbReference>
<evidence type="ECO:0000256" key="11">
    <source>
        <dbReference type="ARBA" id="ARBA00022989"/>
    </source>
</evidence>
<keyword evidence="5" id="KW-0597">Phosphoprotein</keyword>
<keyword evidence="10" id="KW-0067">ATP-binding</keyword>
<dbReference type="PROSITE" id="PS50109">
    <property type="entry name" value="HIS_KIN"/>
    <property type="match status" value="1"/>
</dbReference>
<evidence type="ECO:0000256" key="9">
    <source>
        <dbReference type="ARBA" id="ARBA00022777"/>
    </source>
</evidence>
<evidence type="ECO:0000313" key="17">
    <source>
        <dbReference type="EMBL" id="QKE25185.1"/>
    </source>
</evidence>
<feature type="coiled-coil region" evidence="14">
    <location>
        <begin position="250"/>
        <end position="288"/>
    </location>
</feature>
<evidence type="ECO:0000313" key="18">
    <source>
        <dbReference type="Proteomes" id="UP000502065"/>
    </source>
</evidence>
<dbReference type="InterPro" id="IPR003594">
    <property type="entry name" value="HATPase_dom"/>
</dbReference>
<keyword evidence="9 17" id="KW-0418">Kinase</keyword>
<evidence type="ECO:0000256" key="4">
    <source>
        <dbReference type="ARBA" id="ARBA00022475"/>
    </source>
</evidence>
<keyword evidence="6" id="KW-0808">Transferase</keyword>
<dbReference type="SMART" id="SM01049">
    <property type="entry name" value="Cache_2"/>
    <property type="match status" value="1"/>
</dbReference>
<dbReference type="RefSeq" id="WP_129094366.1">
    <property type="nucleotide sequence ID" value="NZ_CBCSAE010000001.1"/>
</dbReference>
<dbReference type="InterPro" id="IPR004010">
    <property type="entry name" value="Double_Cache_2"/>
</dbReference>
<evidence type="ECO:0000256" key="13">
    <source>
        <dbReference type="ARBA" id="ARBA00023136"/>
    </source>
</evidence>
<dbReference type="Gene3D" id="3.30.565.10">
    <property type="entry name" value="Histidine kinase-like ATPase, C-terminal domain"/>
    <property type="match status" value="1"/>
</dbReference>
<protein>
    <recommendedName>
        <fullName evidence="3">histidine kinase</fullName>
        <ecNumber evidence="3">2.7.13.3</ecNumber>
    </recommendedName>
</protein>
<keyword evidence="18" id="KW-1185">Reference proteome</keyword>
<sequence>MNYSIEKNLSKIIIFTFIIIMSSMIFAISYFYVTNTYDNFEVEMDKFVKEFHQEKKKTLKKEVHTVIDILNYNIAKSNLEDEELKTDAIKLLNNINFEENKSNYFFAYDVINMQGGDDFAVLVVNPNRPDLVGRLISTNYKDTDGKKFREDFMKDIRQKGESYTLYAYKKPNSDKSQYKLSYFKYYERFNWIIAVGIYTDDMENEIQLKREDLKQRIKKQIVQNVVLFLMFLSIAILISIVISQKIDDILKNYEEKVRKNANELESLNQSLEEKVKIEIEKNREKEQLLIQKSKLIALGEMISNIAHQWRQPLSELSSILMFIKFKFDLNALDSQTMDKKSKEATQVLEYMSHTIDDFRNFFMPKKDKEEFYLNKVINSIMTIVSSGLQNNNINVEINIDDNITLKTYLNEYQQVILNILKNAKDILIEKNIKNPLIKMEAKIDETHIILTIEDNGGGVFVEPLNKIFEPYFTTKSKSDGTGIGLYMSKIIVEKNMQGILKVKNTNLGAKFYICIPKIN</sequence>
<evidence type="ECO:0000256" key="3">
    <source>
        <dbReference type="ARBA" id="ARBA00012438"/>
    </source>
</evidence>
<evidence type="ECO:0000256" key="6">
    <source>
        <dbReference type="ARBA" id="ARBA00022679"/>
    </source>
</evidence>
<evidence type="ECO:0000256" key="12">
    <source>
        <dbReference type="ARBA" id="ARBA00023012"/>
    </source>
</evidence>
<keyword evidence="8" id="KW-0547">Nucleotide-binding</keyword>
<dbReference type="PANTHER" id="PTHR43065">
    <property type="entry name" value="SENSOR HISTIDINE KINASE"/>
    <property type="match status" value="1"/>
</dbReference>
<accession>A0AAE7B368</accession>
<evidence type="ECO:0000256" key="8">
    <source>
        <dbReference type="ARBA" id="ARBA00022741"/>
    </source>
</evidence>
<evidence type="ECO:0000256" key="10">
    <source>
        <dbReference type="ARBA" id="ARBA00022840"/>
    </source>
</evidence>
<keyword evidence="13 15" id="KW-0472">Membrane</keyword>
<reference evidence="17 18" key="1">
    <citation type="submission" date="2018-07" db="EMBL/GenBank/DDBJ databases">
        <title>Identification of phenol metabolism pathways in Arcobacter.</title>
        <authorList>
            <person name="Miller W.G."/>
            <person name="Yee E."/>
            <person name="Bono J.L."/>
        </authorList>
    </citation>
    <scope>NUCLEOTIDE SEQUENCE [LARGE SCALE GENOMIC DNA]</scope>
    <source>
        <strain evidence="17 18">W63</strain>
    </source>
</reference>
<keyword evidence="12" id="KW-0902">Two-component regulatory system</keyword>
<evidence type="ECO:0000256" key="1">
    <source>
        <dbReference type="ARBA" id="ARBA00000085"/>
    </source>
</evidence>
<dbReference type="EC" id="2.7.13.3" evidence="3"/>
<dbReference type="Proteomes" id="UP000502065">
    <property type="component" value="Chromosome"/>
</dbReference>
<dbReference type="InterPro" id="IPR004358">
    <property type="entry name" value="Sig_transdc_His_kin-like_C"/>
</dbReference>
<evidence type="ECO:0000256" key="15">
    <source>
        <dbReference type="SAM" id="Phobius"/>
    </source>
</evidence>
<dbReference type="CDD" id="cd00082">
    <property type="entry name" value="HisKA"/>
    <property type="match status" value="1"/>
</dbReference>
<dbReference type="SUPFAM" id="SSF47384">
    <property type="entry name" value="Homodimeric domain of signal transducing histidine kinase"/>
    <property type="match status" value="1"/>
</dbReference>
<keyword evidence="11 15" id="KW-1133">Transmembrane helix</keyword>
<dbReference type="EMBL" id="CP030944">
    <property type="protein sequence ID" value="QKE25185.1"/>
    <property type="molecule type" value="Genomic_DNA"/>
</dbReference>
<dbReference type="GO" id="GO:0005524">
    <property type="term" value="F:ATP binding"/>
    <property type="evidence" value="ECO:0007669"/>
    <property type="project" value="UniProtKB-KW"/>
</dbReference>
<keyword evidence="4" id="KW-1003">Cell membrane</keyword>
<dbReference type="KEGG" id="aaqi:AAQM_0412"/>
<feature type="transmembrane region" description="Helical" evidence="15">
    <location>
        <begin position="221"/>
        <end position="242"/>
    </location>
</feature>
<dbReference type="SUPFAM" id="SSF55874">
    <property type="entry name" value="ATPase domain of HSP90 chaperone/DNA topoisomerase II/histidine kinase"/>
    <property type="match status" value="1"/>
</dbReference>
<dbReference type="PANTHER" id="PTHR43065:SF10">
    <property type="entry name" value="PEROXIDE STRESS-ACTIVATED HISTIDINE KINASE MAK3"/>
    <property type="match status" value="1"/>
</dbReference>
<dbReference type="Pfam" id="PF02518">
    <property type="entry name" value="HATPase_c"/>
    <property type="match status" value="1"/>
</dbReference>
<dbReference type="InterPro" id="IPR033480">
    <property type="entry name" value="sCache_2"/>
</dbReference>
<keyword evidence="7 15" id="KW-0812">Transmembrane</keyword>
<evidence type="ECO:0000256" key="2">
    <source>
        <dbReference type="ARBA" id="ARBA00004651"/>
    </source>
</evidence>
<evidence type="ECO:0000256" key="5">
    <source>
        <dbReference type="ARBA" id="ARBA00022553"/>
    </source>
</evidence>
<comment type="catalytic activity">
    <reaction evidence="1">
        <text>ATP + protein L-histidine = ADP + protein N-phospho-L-histidine.</text>
        <dbReference type="EC" id="2.7.13.3"/>
    </reaction>
</comment>
<dbReference type="Gene3D" id="1.10.287.130">
    <property type="match status" value="1"/>
</dbReference>
<dbReference type="InterPro" id="IPR036097">
    <property type="entry name" value="HisK_dim/P_sf"/>
</dbReference>
<dbReference type="InterPro" id="IPR003661">
    <property type="entry name" value="HisK_dim/P_dom"/>
</dbReference>
<comment type="subcellular location">
    <subcellularLocation>
        <location evidence="2">Cell membrane</location>
        <topology evidence="2">Multi-pass membrane protein</topology>
    </subcellularLocation>
</comment>
<name>A0AAE7B368_9BACT</name>
<dbReference type="InterPro" id="IPR005467">
    <property type="entry name" value="His_kinase_dom"/>
</dbReference>
<evidence type="ECO:0000256" key="14">
    <source>
        <dbReference type="SAM" id="Coils"/>
    </source>
</evidence>